<proteinExistence type="predicted"/>
<feature type="region of interest" description="Disordered" evidence="3">
    <location>
        <begin position="320"/>
        <end position="349"/>
    </location>
</feature>
<dbReference type="Pfam" id="PF13868">
    <property type="entry name" value="TPH"/>
    <property type="match status" value="1"/>
</dbReference>
<feature type="coiled-coil region" evidence="2">
    <location>
        <begin position="210"/>
        <end position="285"/>
    </location>
</feature>
<evidence type="ECO:0000256" key="3">
    <source>
        <dbReference type="SAM" id="MobiDB-lite"/>
    </source>
</evidence>
<dbReference type="InterPro" id="IPR043597">
    <property type="entry name" value="TPH_dom"/>
</dbReference>
<evidence type="ECO:0000259" key="4">
    <source>
        <dbReference type="Pfam" id="PF13868"/>
    </source>
</evidence>
<dbReference type="OrthoDB" id="10662627at2759"/>
<evidence type="ECO:0000256" key="2">
    <source>
        <dbReference type="SAM" id="Coils"/>
    </source>
</evidence>
<dbReference type="AlphaFoldDB" id="A0A1J4JHZ2"/>
<comment type="caution">
    <text evidence="5">The sequence shown here is derived from an EMBL/GenBank/DDBJ whole genome shotgun (WGS) entry which is preliminary data.</text>
</comment>
<keyword evidence="6" id="KW-1185">Reference proteome</keyword>
<keyword evidence="1 2" id="KW-0175">Coiled coil</keyword>
<protein>
    <recommendedName>
        <fullName evidence="4">Trichohyalin-plectin-homology domain-containing protein</fullName>
    </recommendedName>
</protein>
<reference evidence="5" key="1">
    <citation type="submission" date="2016-10" db="EMBL/GenBank/DDBJ databases">
        <authorList>
            <person name="Benchimol M."/>
            <person name="Almeida L.G."/>
            <person name="Vasconcelos A.T."/>
            <person name="Perreira-Neves A."/>
            <person name="Rosa I.A."/>
            <person name="Tasca T."/>
            <person name="Bogo M.R."/>
            <person name="de Souza W."/>
        </authorList>
    </citation>
    <scope>NUCLEOTIDE SEQUENCE [LARGE SCALE GENOMIC DNA]</scope>
    <source>
        <strain evidence="5">K</strain>
    </source>
</reference>
<organism evidence="5 6">
    <name type="scientific">Tritrichomonas foetus</name>
    <dbReference type="NCBI Taxonomy" id="1144522"/>
    <lineage>
        <taxon>Eukaryota</taxon>
        <taxon>Metamonada</taxon>
        <taxon>Parabasalia</taxon>
        <taxon>Tritrichomonadida</taxon>
        <taxon>Tritrichomonadidae</taxon>
        <taxon>Tritrichomonas</taxon>
    </lineage>
</organism>
<gene>
    <name evidence="5" type="ORF">TRFO_01821</name>
</gene>
<dbReference type="VEuPathDB" id="TrichDB:TRFO_01821"/>
<dbReference type="EMBL" id="MLAK01001037">
    <property type="protein sequence ID" value="OHS98778.1"/>
    <property type="molecule type" value="Genomic_DNA"/>
</dbReference>
<sequence length="429" mass="52152">MMYTSRRTKQEPPKYRAGQNLFDEVKSGYARTYVLGQESLFPKEGYDFPQRDVSQRKNLYKINEDSPFNVPKDEKYIRKGKVDKVITKNRSKVLQTETACTKCAAKAIAMPTPGELRPINSEIAKQAIRKDLDAQVTLREKIKVAQMKEDAKWANYENKLGQDTLTITGNIATKKWKKQQELANDYKEQFALHARVKEEERRQDLREAAILKQQQKEEELKERIHQEKLRQLAHERNREFQARNDELLQRREKRIEDDLAAEKLIAKQKAEVDQRMEERKEFERQKRETSNMIRNRLIENQSRQLADTLAKQQKWQGIAESEMVKRQEAERKRQMQRRKEMQEERNRDWLKSQRERDMKYIDQRDEPDFYDTPDDDYRRAEEEFRKKKLLTLQKDHRWQIEDRRRKEREEVNQRRKYYDNQFFLKDNEW</sequence>
<dbReference type="Proteomes" id="UP000179807">
    <property type="component" value="Unassembled WGS sequence"/>
</dbReference>
<evidence type="ECO:0000313" key="5">
    <source>
        <dbReference type="EMBL" id="OHS98778.1"/>
    </source>
</evidence>
<evidence type="ECO:0000313" key="6">
    <source>
        <dbReference type="Proteomes" id="UP000179807"/>
    </source>
</evidence>
<feature type="compositionally biased region" description="Basic and acidic residues" evidence="3">
    <location>
        <begin position="322"/>
        <end position="349"/>
    </location>
</feature>
<name>A0A1J4JHZ2_9EUKA</name>
<accession>A0A1J4JHZ2</accession>
<feature type="domain" description="Trichohyalin-plectin-homology" evidence="4">
    <location>
        <begin position="115"/>
        <end position="417"/>
    </location>
</feature>
<evidence type="ECO:0000256" key="1">
    <source>
        <dbReference type="ARBA" id="ARBA00023054"/>
    </source>
</evidence>
<dbReference type="GeneID" id="94825032"/>
<dbReference type="RefSeq" id="XP_068351915.1">
    <property type="nucleotide sequence ID" value="XM_068490328.1"/>
</dbReference>